<feature type="compositionally biased region" description="Polar residues" evidence="1">
    <location>
        <begin position="15"/>
        <end position="25"/>
    </location>
</feature>
<dbReference type="EMBL" id="JAJVCN010000004">
    <property type="protein sequence ID" value="MCE7009922.1"/>
    <property type="molecule type" value="Genomic_DNA"/>
</dbReference>
<proteinExistence type="predicted"/>
<dbReference type="RefSeq" id="WP_233731416.1">
    <property type="nucleotide sequence ID" value="NZ_JAJVCN010000004.1"/>
</dbReference>
<evidence type="ECO:0000313" key="2">
    <source>
        <dbReference type="EMBL" id="MCE7009922.1"/>
    </source>
</evidence>
<protein>
    <submittedName>
        <fullName evidence="2">MarR family transcriptional regulator</fullName>
    </submittedName>
</protein>
<feature type="region of interest" description="Disordered" evidence="1">
    <location>
        <begin position="1"/>
        <end position="30"/>
    </location>
</feature>
<sequence length="240" mass="25393">MSTKTSASTTETASPNGANHPQRTIDQGADATVRTGTEDKLWKALRAHPNHTTTQLSVIAGIGKSTAGKILARWANEGSATRTSGTAEGNRRAADLWSITEANDVSADQLAPAVEQQPLASTPEQNDEGLGNDTADEVEDVAVTDAADSSDTDMKSEPDDSAGEAPSKQLRLPPGGLRGLVEDWLRDHPTEEFSPNKIGKELTRSAGAVHNALEKLVHDGYAVRTSDRPKRYTLAPTGTS</sequence>
<reference evidence="2 3" key="1">
    <citation type="submission" date="2021-12" db="EMBL/GenBank/DDBJ databases">
        <title>Genome sequence of Kibdelosporangium philippinense ATCC 49844.</title>
        <authorList>
            <person name="Fedorov E.A."/>
            <person name="Omeragic M."/>
            <person name="Shalygina K.F."/>
            <person name="Maclea K.S."/>
        </authorList>
    </citation>
    <scope>NUCLEOTIDE SEQUENCE [LARGE SCALE GENOMIC DNA]</scope>
    <source>
        <strain evidence="2 3">ATCC 49844</strain>
    </source>
</reference>
<accession>A0ABS8ZQP8</accession>
<evidence type="ECO:0000256" key="1">
    <source>
        <dbReference type="SAM" id="MobiDB-lite"/>
    </source>
</evidence>
<gene>
    <name evidence="2" type="ORF">LWC34_45025</name>
</gene>
<dbReference type="Proteomes" id="UP001521150">
    <property type="component" value="Unassembled WGS sequence"/>
</dbReference>
<keyword evidence="3" id="KW-1185">Reference proteome</keyword>
<comment type="caution">
    <text evidence="2">The sequence shown here is derived from an EMBL/GenBank/DDBJ whole genome shotgun (WGS) entry which is preliminary data.</text>
</comment>
<feature type="region of interest" description="Disordered" evidence="1">
    <location>
        <begin position="116"/>
        <end position="179"/>
    </location>
</feature>
<name>A0ABS8ZQP8_9PSEU</name>
<feature type="compositionally biased region" description="Low complexity" evidence="1">
    <location>
        <begin position="1"/>
        <end position="14"/>
    </location>
</feature>
<organism evidence="2 3">
    <name type="scientific">Kibdelosporangium philippinense</name>
    <dbReference type="NCBI Taxonomy" id="211113"/>
    <lineage>
        <taxon>Bacteria</taxon>
        <taxon>Bacillati</taxon>
        <taxon>Actinomycetota</taxon>
        <taxon>Actinomycetes</taxon>
        <taxon>Pseudonocardiales</taxon>
        <taxon>Pseudonocardiaceae</taxon>
        <taxon>Kibdelosporangium</taxon>
    </lineage>
</organism>
<evidence type="ECO:0000313" key="3">
    <source>
        <dbReference type="Proteomes" id="UP001521150"/>
    </source>
</evidence>